<dbReference type="EMBL" id="CP007201">
    <property type="protein sequence ID" value="AHJ13834.1"/>
    <property type="molecule type" value="Genomic_DNA"/>
</dbReference>
<gene>
    <name evidence="2" type="ORF">SMUL_2593</name>
</gene>
<dbReference type="AlphaFoldDB" id="A0AA86AP48"/>
<dbReference type="Pfam" id="PF25583">
    <property type="entry name" value="WCX"/>
    <property type="match status" value="1"/>
</dbReference>
<evidence type="ECO:0000313" key="2">
    <source>
        <dbReference type="EMBL" id="AHJ13834.1"/>
    </source>
</evidence>
<protein>
    <submittedName>
        <fullName evidence="2">Transcriptional regulator</fullName>
    </submittedName>
</protein>
<dbReference type="KEGG" id="smul:SMUL_2593"/>
<organism evidence="2 3">
    <name type="scientific">Sulfurospirillum multivorans (strain DM 12446 / JCM 15788 / NBRC 109480)</name>
    <dbReference type="NCBI Taxonomy" id="1150621"/>
    <lineage>
        <taxon>Bacteria</taxon>
        <taxon>Pseudomonadati</taxon>
        <taxon>Campylobacterota</taxon>
        <taxon>Epsilonproteobacteria</taxon>
        <taxon>Campylobacterales</taxon>
        <taxon>Sulfurospirillaceae</taxon>
        <taxon>Sulfurospirillum</taxon>
    </lineage>
</organism>
<sequence>MDSKKIFEILELLQELSTGKEVILADYAAQKEVSVRTIRRYFEDIRSFFGKECLIQTARGSYSSINKEFFTNALLPSVEDKIEIEHLIDLLHIINPGFTNELPSMHRKVDNKIQKELTQVLLIKGSPSETLPSQETFDTLKKAIKGRRYCDIVYEKELLSDVRPLKIIYCKGNWSLAILHEHEPKNSGFRYIRVGFIDSIVLHAKTFNKDAYAENFVCNAQSFFEGYKIPSYEAIVAIAPHVEKFFRQKSFSRTQKILDTLPNGWIKVSYQITSNDFLLMLARRWFPDMIILEPKEARDEMETMIQKYQDNKNDFFDEL</sequence>
<name>A0AA86AP48_SULMK</name>
<evidence type="ECO:0000259" key="1">
    <source>
        <dbReference type="Pfam" id="PF25583"/>
    </source>
</evidence>
<feature type="domain" description="WCX" evidence="1">
    <location>
        <begin position="231"/>
        <end position="307"/>
    </location>
</feature>
<accession>A0AA86AP48</accession>
<proteinExistence type="predicted"/>
<dbReference type="RefSeq" id="WP_025345676.1">
    <property type="nucleotide sequence ID" value="NZ_CP007201.1"/>
</dbReference>
<dbReference type="InterPro" id="IPR057727">
    <property type="entry name" value="WCX_dom"/>
</dbReference>
<dbReference type="Proteomes" id="UP000019322">
    <property type="component" value="Chromosome"/>
</dbReference>
<evidence type="ECO:0000313" key="3">
    <source>
        <dbReference type="Proteomes" id="UP000019322"/>
    </source>
</evidence>
<dbReference type="PROSITE" id="PS52050">
    <property type="entry name" value="WYL"/>
    <property type="match status" value="1"/>
</dbReference>
<reference evidence="2 3" key="1">
    <citation type="journal article" date="2014" name="Environ. Microbiol.">
        <title>Insights into organohalide respiration and the versatile catabolism of Sulfurospirillum multivorans gained from comparative genomics and physiological studies.</title>
        <authorList>
            <person name="Goris T."/>
            <person name="Schubert T."/>
            <person name="Gadkari J."/>
            <person name="Wubet T."/>
            <person name="Tarkka M."/>
            <person name="Buscot F."/>
            <person name="Adrian L."/>
            <person name="Diekert G."/>
        </authorList>
    </citation>
    <scope>NUCLEOTIDE SEQUENCE [LARGE SCALE GENOMIC DNA]</scope>
    <source>
        <strain evidence="3">DM 12446 / JCM 15788 / NBRC 109480</strain>
    </source>
</reference>